<protein>
    <submittedName>
        <fullName evidence="2">Uncharacterized protein</fullName>
    </submittedName>
</protein>
<accession>A0ABY5SDP7</accession>
<feature type="compositionally biased region" description="Polar residues" evidence="1">
    <location>
        <begin position="1"/>
        <end position="18"/>
    </location>
</feature>
<keyword evidence="3" id="KW-1185">Reference proteome</keyword>
<dbReference type="RefSeq" id="WP_258386913.1">
    <property type="nucleotide sequence ID" value="NZ_CP091430.1"/>
</dbReference>
<evidence type="ECO:0000313" key="2">
    <source>
        <dbReference type="EMBL" id="UVI30850.1"/>
    </source>
</evidence>
<evidence type="ECO:0000313" key="3">
    <source>
        <dbReference type="Proteomes" id="UP001057877"/>
    </source>
</evidence>
<gene>
    <name evidence="2" type="ORF">L1F29_02940</name>
</gene>
<feature type="region of interest" description="Disordered" evidence="1">
    <location>
        <begin position="1"/>
        <end position="47"/>
    </location>
</feature>
<dbReference type="Proteomes" id="UP001057877">
    <property type="component" value="Chromosome"/>
</dbReference>
<organism evidence="2 3">
    <name type="scientific">Paenibacillus spongiae</name>
    <dbReference type="NCBI Taxonomy" id="2909671"/>
    <lineage>
        <taxon>Bacteria</taxon>
        <taxon>Bacillati</taxon>
        <taxon>Bacillota</taxon>
        <taxon>Bacilli</taxon>
        <taxon>Bacillales</taxon>
        <taxon>Paenibacillaceae</taxon>
        <taxon>Paenibacillus</taxon>
    </lineage>
</organism>
<evidence type="ECO:0000256" key="1">
    <source>
        <dbReference type="SAM" id="MobiDB-lite"/>
    </source>
</evidence>
<feature type="compositionally biased region" description="Basic and acidic residues" evidence="1">
    <location>
        <begin position="19"/>
        <end position="41"/>
    </location>
</feature>
<dbReference type="EMBL" id="CP091430">
    <property type="protein sequence ID" value="UVI30850.1"/>
    <property type="molecule type" value="Genomic_DNA"/>
</dbReference>
<proteinExistence type="predicted"/>
<reference evidence="2" key="1">
    <citation type="submission" date="2022-01" db="EMBL/GenBank/DDBJ databases">
        <title>Paenibacillus spongiae sp. nov., isolated from marine sponge.</title>
        <authorList>
            <person name="Li Z."/>
            <person name="Zhang M."/>
        </authorList>
    </citation>
    <scope>NUCLEOTIDE SEQUENCE</scope>
    <source>
        <strain evidence="2">PHS-Z3</strain>
    </source>
</reference>
<sequence length="47" mass="5109">MSGEQPSNRQRKASQAQSEADRTGKGKEQASRQQSEADRSAVPKHGL</sequence>
<name>A0ABY5SDP7_9BACL</name>